<reference evidence="2" key="1">
    <citation type="journal article" date="2021" name="Genome Biol. Evol.">
        <title>A High-Quality Reference Genome for a Parasitic Bivalve with Doubly Uniparental Inheritance (Bivalvia: Unionida).</title>
        <authorList>
            <person name="Smith C.H."/>
        </authorList>
    </citation>
    <scope>NUCLEOTIDE SEQUENCE</scope>
    <source>
        <strain evidence="2">CHS0354</strain>
    </source>
</reference>
<evidence type="ECO:0000256" key="1">
    <source>
        <dbReference type="SAM" id="SignalP"/>
    </source>
</evidence>
<reference evidence="2" key="3">
    <citation type="submission" date="2023-05" db="EMBL/GenBank/DDBJ databases">
        <authorList>
            <person name="Smith C.H."/>
        </authorList>
    </citation>
    <scope>NUCLEOTIDE SEQUENCE</scope>
    <source>
        <strain evidence="2">CHS0354</strain>
        <tissue evidence="2">Mantle</tissue>
    </source>
</reference>
<organism evidence="2 3">
    <name type="scientific">Potamilus streckersoni</name>
    <dbReference type="NCBI Taxonomy" id="2493646"/>
    <lineage>
        <taxon>Eukaryota</taxon>
        <taxon>Metazoa</taxon>
        <taxon>Spiralia</taxon>
        <taxon>Lophotrochozoa</taxon>
        <taxon>Mollusca</taxon>
        <taxon>Bivalvia</taxon>
        <taxon>Autobranchia</taxon>
        <taxon>Heteroconchia</taxon>
        <taxon>Palaeoheterodonta</taxon>
        <taxon>Unionida</taxon>
        <taxon>Unionoidea</taxon>
        <taxon>Unionidae</taxon>
        <taxon>Ambleminae</taxon>
        <taxon>Lampsilini</taxon>
        <taxon>Potamilus</taxon>
    </lineage>
</organism>
<protein>
    <submittedName>
        <fullName evidence="2">Uncharacterized protein</fullName>
    </submittedName>
</protein>
<sequence length="202" mass="22678">MSLRTNILCIIIPIAFLLFCLGAETNEPVEAMIPNKSLKTCTNVQLEDAVHLHQDIYEICCNSPNIFFRRDVCDAILMVKGKELQMMYNERQKRDSNSNLSLSYLLQKMTIFPPRSGALSAAIMSGRCMFPISTPKLGDVYGNCSGLYHVNSSDICLGACEPLDPNKRWRYERCKVTTNNDNCQMASGEMRQVITSSCQCSP</sequence>
<feature type="signal peptide" evidence="1">
    <location>
        <begin position="1"/>
        <end position="22"/>
    </location>
</feature>
<dbReference type="Proteomes" id="UP001195483">
    <property type="component" value="Unassembled WGS sequence"/>
</dbReference>
<dbReference type="AlphaFoldDB" id="A0AAE0RRB3"/>
<accession>A0AAE0RRB3</accession>
<dbReference type="EMBL" id="JAEAOA010000944">
    <property type="protein sequence ID" value="KAK3578197.1"/>
    <property type="molecule type" value="Genomic_DNA"/>
</dbReference>
<name>A0AAE0RRB3_9BIVA</name>
<keyword evidence="3" id="KW-1185">Reference proteome</keyword>
<gene>
    <name evidence="2" type="ORF">CHS0354_015248</name>
</gene>
<comment type="caution">
    <text evidence="2">The sequence shown here is derived from an EMBL/GenBank/DDBJ whole genome shotgun (WGS) entry which is preliminary data.</text>
</comment>
<keyword evidence="1" id="KW-0732">Signal</keyword>
<feature type="chain" id="PRO_5041960998" evidence="1">
    <location>
        <begin position="23"/>
        <end position="202"/>
    </location>
</feature>
<reference evidence="2" key="2">
    <citation type="journal article" date="2021" name="Genome Biol. Evol.">
        <title>Developing a high-quality reference genome for a parasitic bivalve with doubly uniparental inheritance (Bivalvia: Unionida).</title>
        <authorList>
            <person name="Smith C.H."/>
        </authorList>
    </citation>
    <scope>NUCLEOTIDE SEQUENCE</scope>
    <source>
        <strain evidence="2">CHS0354</strain>
        <tissue evidence="2">Mantle</tissue>
    </source>
</reference>
<proteinExistence type="predicted"/>
<evidence type="ECO:0000313" key="3">
    <source>
        <dbReference type="Proteomes" id="UP001195483"/>
    </source>
</evidence>
<evidence type="ECO:0000313" key="2">
    <source>
        <dbReference type="EMBL" id="KAK3578197.1"/>
    </source>
</evidence>